<accession>A0A167GVL6</accession>
<feature type="domain" description="Glyoxalase/fosfomycin resistance/dioxygenase" evidence="1">
    <location>
        <begin position="11"/>
        <end position="124"/>
    </location>
</feature>
<dbReference type="EMBL" id="LVWD01000034">
    <property type="protein sequence ID" value="OAD39936.1"/>
    <property type="molecule type" value="Genomic_DNA"/>
</dbReference>
<reference evidence="2 5" key="2">
    <citation type="submission" date="2016-10" db="EMBL/GenBank/DDBJ databases">
        <title>Hydorgenophaga sp. LPB0072 isolated from gastropod.</title>
        <authorList>
            <person name="Kim E."/>
            <person name="Yi H."/>
        </authorList>
    </citation>
    <scope>NUCLEOTIDE SEQUENCE [LARGE SCALE GENOMIC DNA]</scope>
    <source>
        <strain evidence="2 5">LPB0072</strain>
    </source>
</reference>
<evidence type="ECO:0000313" key="4">
    <source>
        <dbReference type="Proteomes" id="UP000185657"/>
    </source>
</evidence>
<gene>
    <name evidence="2" type="ORF">LPB072_07735</name>
    <name evidence="3" type="ORF">LPB72_17230</name>
</gene>
<dbReference type="InterPro" id="IPR004360">
    <property type="entry name" value="Glyas_Fos-R_dOase_dom"/>
</dbReference>
<dbReference type="Gene3D" id="3.30.720.110">
    <property type="match status" value="1"/>
</dbReference>
<dbReference type="KEGG" id="hyl:LPB072_07735"/>
<dbReference type="STRING" id="1763535.LPB072_07735"/>
<dbReference type="Pfam" id="PF00903">
    <property type="entry name" value="Glyoxalase"/>
    <property type="match status" value="1"/>
</dbReference>
<sequence length="145" mass="15501">MTEYRTPSDIHPCLTYANAPEAIGWLCRAFGFVRCLVVPGDNGTIRHSELRLGTGVVMVSSPRPGRAPPSTSGANCATLSVYVADPDKHLAVATAAGAKITQPLCDEAYGARGYSACDLEGHNWYFGNYRPGAHWENPDEESACG</sequence>
<proteinExistence type="predicted"/>
<dbReference type="PANTHER" id="PTHR34109">
    <property type="entry name" value="BNAUNNG04460D PROTEIN-RELATED"/>
    <property type="match status" value="1"/>
</dbReference>
<dbReference type="SUPFAM" id="SSF54593">
    <property type="entry name" value="Glyoxalase/Bleomycin resistance protein/Dihydroxybiphenyl dioxygenase"/>
    <property type="match status" value="1"/>
</dbReference>
<evidence type="ECO:0000313" key="5">
    <source>
        <dbReference type="Proteomes" id="UP000185680"/>
    </source>
</evidence>
<dbReference type="EMBL" id="CP017476">
    <property type="protein sequence ID" value="AOW12747.1"/>
    <property type="molecule type" value="Genomic_DNA"/>
</dbReference>
<name>A0A167GVL6_9BURK</name>
<dbReference type="Proteomes" id="UP000185657">
    <property type="component" value="Unassembled WGS sequence"/>
</dbReference>
<evidence type="ECO:0000313" key="2">
    <source>
        <dbReference type="EMBL" id="AOW12747.1"/>
    </source>
</evidence>
<keyword evidence="4" id="KW-1185">Reference proteome</keyword>
<dbReference type="RefSeq" id="WP_066093753.1">
    <property type="nucleotide sequence ID" value="NZ_CP017476.1"/>
</dbReference>
<dbReference type="Proteomes" id="UP000185680">
    <property type="component" value="Chromosome"/>
</dbReference>
<organism evidence="2 5">
    <name type="scientific">Hydrogenophaga crassostreae</name>
    <dbReference type="NCBI Taxonomy" id="1763535"/>
    <lineage>
        <taxon>Bacteria</taxon>
        <taxon>Pseudomonadati</taxon>
        <taxon>Pseudomonadota</taxon>
        <taxon>Betaproteobacteria</taxon>
        <taxon>Burkholderiales</taxon>
        <taxon>Comamonadaceae</taxon>
        <taxon>Hydrogenophaga</taxon>
    </lineage>
</organism>
<dbReference type="OrthoDB" id="9795306at2"/>
<reference evidence="3 4" key="1">
    <citation type="submission" date="2016-02" db="EMBL/GenBank/DDBJ databases">
        <title>Draft genome sequence of Hydrogenophaga sp. LPB0072.</title>
        <authorList>
            <person name="Shin S.-K."/>
            <person name="Yi H."/>
        </authorList>
    </citation>
    <scope>NUCLEOTIDE SEQUENCE [LARGE SCALE GENOMIC DNA]</scope>
    <source>
        <strain evidence="3 4">LPB0072</strain>
    </source>
</reference>
<dbReference type="AlphaFoldDB" id="A0A167GVL6"/>
<evidence type="ECO:0000313" key="3">
    <source>
        <dbReference type="EMBL" id="OAD39936.1"/>
    </source>
</evidence>
<dbReference type="PANTHER" id="PTHR34109:SF1">
    <property type="entry name" value="VOC DOMAIN-CONTAINING PROTEIN"/>
    <property type="match status" value="1"/>
</dbReference>
<dbReference type="Gene3D" id="3.30.720.120">
    <property type="match status" value="1"/>
</dbReference>
<dbReference type="InterPro" id="IPR029068">
    <property type="entry name" value="Glyas_Bleomycin-R_OHBP_Dase"/>
</dbReference>
<protein>
    <recommendedName>
        <fullName evidence="1">Glyoxalase/fosfomycin resistance/dioxygenase domain-containing protein</fullName>
    </recommendedName>
</protein>
<evidence type="ECO:0000259" key="1">
    <source>
        <dbReference type="Pfam" id="PF00903"/>
    </source>
</evidence>